<dbReference type="EMBL" id="BMED01000001">
    <property type="protein sequence ID" value="GGC69305.1"/>
    <property type="molecule type" value="Genomic_DNA"/>
</dbReference>
<dbReference type="RefSeq" id="WP_188565329.1">
    <property type="nucleotide sequence ID" value="NZ_BMED01000001.1"/>
</dbReference>
<organism evidence="1 2">
    <name type="scientific">Undibacterium terreum</name>
    <dbReference type="NCBI Taxonomy" id="1224302"/>
    <lineage>
        <taxon>Bacteria</taxon>
        <taxon>Pseudomonadati</taxon>
        <taxon>Pseudomonadota</taxon>
        <taxon>Betaproteobacteria</taxon>
        <taxon>Burkholderiales</taxon>
        <taxon>Oxalobacteraceae</taxon>
        <taxon>Undibacterium</taxon>
    </lineage>
</organism>
<evidence type="ECO:0000313" key="2">
    <source>
        <dbReference type="Proteomes" id="UP000637423"/>
    </source>
</evidence>
<dbReference type="PANTHER" id="PTHR30143:SF0">
    <property type="entry name" value="2-KETO-4-PENTENOATE HYDRATASE"/>
    <property type="match status" value="1"/>
</dbReference>
<gene>
    <name evidence="1" type="ORF">GCM10011396_15420</name>
</gene>
<reference evidence="1" key="2">
    <citation type="submission" date="2020-09" db="EMBL/GenBank/DDBJ databases">
        <authorList>
            <person name="Sun Q."/>
            <person name="Zhou Y."/>
        </authorList>
    </citation>
    <scope>NUCLEOTIDE SEQUENCE</scope>
    <source>
        <strain evidence="1">CGMCC 1.10998</strain>
    </source>
</reference>
<dbReference type="InterPro" id="IPR050772">
    <property type="entry name" value="Hydratase-Decarb/MhpD_sf"/>
</dbReference>
<dbReference type="GO" id="GO:0005737">
    <property type="term" value="C:cytoplasm"/>
    <property type="evidence" value="ECO:0007669"/>
    <property type="project" value="TreeGrafter"/>
</dbReference>
<dbReference type="Proteomes" id="UP000637423">
    <property type="component" value="Unassembled WGS sequence"/>
</dbReference>
<dbReference type="PANTHER" id="PTHR30143">
    <property type="entry name" value="ACID HYDRATASE"/>
    <property type="match status" value="1"/>
</dbReference>
<keyword evidence="2" id="KW-1185">Reference proteome</keyword>
<dbReference type="SUPFAM" id="SSF56529">
    <property type="entry name" value="FAH"/>
    <property type="match status" value="1"/>
</dbReference>
<evidence type="ECO:0000313" key="1">
    <source>
        <dbReference type="EMBL" id="GGC69305.1"/>
    </source>
</evidence>
<dbReference type="AlphaFoldDB" id="A0A916UDC3"/>
<comment type="caution">
    <text evidence="1">The sequence shown here is derived from an EMBL/GenBank/DDBJ whole genome shotgun (WGS) entry which is preliminary data.</text>
</comment>
<reference evidence="1" key="1">
    <citation type="journal article" date="2014" name="Int. J. Syst. Evol. Microbiol.">
        <title>Complete genome sequence of Corynebacterium casei LMG S-19264T (=DSM 44701T), isolated from a smear-ripened cheese.</title>
        <authorList>
            <consortium name="US DOE Joint Genome Institute (JGI-PGF)"/>
            <person name="Walter F."/>
            <person name="Albersmeier A."/>
            <person name="Kalinowski J."/>
            <person name="Ruckert C."/>
        </authorList>
    </citation>
    <scope>NUCLEOTIDE SEQUENCE</scope>
    <source>
        <strain evidence="1">CGMCC 1.10998</strain>
    </source>
</reference>
<name>A0A916UDC3_9BURK</name>
<accession>A0A916UDC3</accession>
<proteinExistence type="predicted"/>
<dbReference type="Gene3D" id="3.90.850.10">
    <property type="entry name" value="Fumarylacetoacetase-like, C-terminal domain"/>
    <property type="match status" value="1"/>
</dbReference>
<dbReference type="GO" id="GO:0008684">
    <property type="term" value="F:2-oxopent-4-enoate hydratase activity"/>
    <property type="evidence" value="ECO:0007669"/>
    <property type="project" value="TreeGrafter"/>
</dbReference>
<sequence>MSASNSIQPEHSGIADIAGALSSAYQTHSMVAIPGELLLANAEQAYAVQRDFLGRVSTGAGGWKIGAKSADGPIQGAPLPRDGIHRSGATLSKAHFPVLGLELEIAFTFKRDFTSADAGLTDADIMGSVATMQASIEIVSSRLTGWPEVDKLLQLADLQNHGALIVGEAVAYQDNFNFQQPTAHLRMSSAGDVEIFNGNGNNPAGDPRRLLPWLVRHCAAQGLTLAAEDIVTTGSYTGIHFPTAAGTVSGEIKGLPPIQFTLA</sequence>
<protein>
    <recommendedName>
        <fullName evidence="3">2-keto-4-pentenoate hydratase</fullName>
    </recommendedName>
</protein>
<evidence type="ECO:0008006" key="3">
    <source>
        <dbReference type="Google" id="ProtNLM"/>
    </source>
</evidence>
<dbReference type="InterPro" id="IPR036663">
    <property type="entry name" value="Fumarylacetoacetase_C_sf"/>
</dbReference>